<comment type="caution">
    <text evidence="1">The sequence shown here is derived from an EMBL/GenBank/DDBJ whole genome shotgun (WGS) entry which is preliminary data.</text>
</comment>
<evidence type="ECO:0000313" key="1">
    <source>
        <dbReference type="EMBL" id="KAH8010527.1"/>
    </source>
</evidence>
<accession>A0ACB8FU52</accession>
<sequence length="171" mass="19191">MWLRYNFSSAGSNMKDLVSRTLLSSTEPENAASDFNLNREELSFSFSTSKPPGVLLYISSYTKDYMAVLLNASGNLQIRYHLGVTKEPYNINVDHRNVTNGQPHSINITRNGKEITVQLDHYPPITHSLPGTSDLQFSSLKSLFLGKVIGLCGFGLQDRKKLYKSRVIFQA</sequence>
<evidence type="ECO:0000313" key="2">
    <source>
        <dbReference type="Proteomes" id="UP000827872"/>
    </source>
</evidence>
<proteinExistence type="predicted"/>
<dbReference type="EMBL" id="CM037624">
    <property type="protein sequence ID" value="KAH8010527.1"/>
    <property type="molecule type" value="Genomic_DNA"/>
</dbReference>
<keyword evidence="2" id="KW-1185">Reference proteome</keyword>
<organism evidence="1 2">
    <name type="scientific">Sphaerodactylus townsendi</name>
    <dbReference type="NCBI Taxonomy" id="933632"/>
    <lineage>
        <taxon>Eukaryota</taxon>
        <taxon>Metazoa</taxon>
        <taxon>Chordata</taxon>
        <taxon>Craniata</taxon>
        <taxon>Vertebrata</taxon>
        <taxon>Euteleostomi</taxon>
        <taxon>Lepidosauria</taxon>
        <taxon>Squamata</taxon>
        <taxon>Bifurcata</taxon>
        <taxon>Gekkota</taxon>
        <taxon>Sphaerodactylidae</taxon>
        <taxon>Sphaerodactylus</taxon>
    </lineage>
</organism>
<protein>
    <submittedName>
        <fullName evidence="1">Uncharacterized protein</fullName>
    </submittedName>
</protein>
<name>A0ACB8FU52_9SAUR</name>
<gene>
    <name evidence="1" type="ORF">K3G42_007111</name>
</gene>
<reference evidence="1" key="1">
    <citation type="submission" date="2021-08" db="EMBL/GenBank/DDBJ databases">
        <title>The first chromosome-level gecko genome reveals the dynamic sex chromosomes of Neotropical dwarf geckos (Sphaerodactylidae: Sphaerodactylus).</title>
        <authorList>
            <person name="Pinto B.J."/>
            <person name="Keating S.E."/>
            <person name="Gamble T."/>
        </authorList>
    </citation>
    <scope>NUCLEOTIDE SEQUENCE</scope>
    <source>
        <strain evidence="1">TG3544</strain>
    </source>
</reference>
<dbReference type="Proteomes" id="UP000827872">
    <property type="component" value="Linkage Group LG11"/>
</dbReference>